<feature type="compositionally biased region" description="Polar residues" evidence="5">
    <location>
        <begin position="753"/>
        <end position="773"/>
    </location>
</feature>
<dbReference type="STRING" id="112090.W4H8X0"/>
<accession>W4H8X0</accession>
<dbReference type="RefSeq" id="XP_009820777.1">
    <property type="nucleotide sequence ID" value="XM_009822475.1"/>
</dbReference>
<dbReference type="Gene3D" id="2.130.10.10">
    <property type="entry name" value="YVTN repeat-like/Quinoprotein amine dehydrogenase"/>
    <property type="match status" value="3"/>
</dbReference>
<dbReference type="PROSITE" id="PS50294">
    <property type="entry name" value="WD_REPEATS_REGION"/>
    <property type="match status" value="1"/>
</dbReference>
<dbReference type="Pfam" id="PF13202">
    <property type="entry name" value="EF-hand_5"/>
    <property type="match status" value="1"/>
</dbReference>
<dbReference type="InterPro" id="IPR051242">
    <property type="entry name" value="WD-EF-hand_domain"/>
</dbReference>
<dbReference type="Pfam" id="PF13499">
    <property type="entry name" value="EF-hand_7"/>
    <property type="match status" value="1"/>
</dbReference>
<dbReference type="InterPro" id="IPR019775">
    <property type="entry name" value="WD40_repeat_CS"/>
</dbReference>
<gene>
    <name evidence="7" type="ORF">H257_00014</name>
</gene>
<feature type="domain" description="EF-hand" evidence="6">
    <location>
        <begin position="1386"/>
        <end position="1421"/>
    </location>
</feature>
<dbReference type="PROSITE" id="PS50222">
    <property type="entry name" value="EF_HAND_2"/>
    <property type="match status" value="4"/>
</dbReference>
<dbReference type="SMART" id="SM00320">
    <property type="entry name" value="WD40"/>
    <property type="match status" value="8"/>
</dbReference>
<evidence type="ECO:0000256" key="5">
    <source>
        <dbReference type="SAM" id="MobiDB-lite"/>
    </source>
</evidence>
<feature type="domain" description="EF-hand" evidence="6">
    <location>
        <begin position="56"/>
        <end position="91"/>
    </location>
</feature>
<name>W4H8X0_APHAT</name>
<evidence type="ECO:0000256" key="2">
    <source>
        <dbReference type="ARBA" id="ARBA00022737"/>
    </source>
</evidence>
<keyword evidence="3" id="KW-0106">Calcium</keyword>
<feature type="region of interest" description="Disordered" evidence="5">
    <location>
        <begin position="753"/>
        <end position="774"/>
    </location>
</feature>
<dbReference type="PANTHER" id="PTHR44324">
    <property type="entry name" value="WD40 REPEAT DOMAIN 95"/>
    <property type="match status" value="1"/>
</dbReference>
<dbReference type="InterPro" id="IPR001680">
    <property type="entry name" value="WD40_rpt"/>
</dbReference>
<feature type="repeat" description="WD" evidence="4">
    <location>
        <begin position="786"/>
        <end position="818"/>
    </location>
</feature>
<dbReference type="SUPFAM" id="SSF50978">
    <property type="entry name" value="WD40 repeat-like"/>
    <property type="match status" value="2"/>
</dbReference>
<reference evidence="7" key="1">
    <citation type="submission" date="2013-12" db="EMBL/GenBank/DDBJ databases">
        <title>The Genome Sequence of Aphanomyces astaci APO3.</title>
        <authorList>
            <consortium name="The Broad Institute Genomics Platform"/>
            <person name="Russ C."/>
            <person name="Tyler B."/>
            <person name="van West P."/>
            <person name="Dieguez-Uribeondo J."/>
            <person name="Young S.K."/>
            <person name="Zeng Q."/>
            <person name="Gargeya S."/>
            <person name="Fitzgerald M."/>
            <person name="Abouelleil A."/>
            <person name="Alvarado L."/>
            <person name="Chapman S.B."/>
            <person name="Gainer-Dewar J."/>
            <person name="Goldberg J."/>
            <person name="Griggs A."/>
            <person name="Gujja S."/>
            <person name="Hansen M."/>
            <person name="Howarth C."/>
            <person name="Imamovic A."/>
            <person name="Ireland A."/>
            <person name="Larimer J."/>
            <person name="McCowan C."/>
            <person name="Murphy C."/>
            <person name="Pearson M."/>
            <person name="Poon T.W."/>
            <person name="Priest M."/>
            <person name="Roberts A."/>
            <person name="Saif S."/>
            <person name="Shea T."/>
            <person name="Sykes S."/>
            <person name="Wortman J."/>
            <person name="Nusbaum C."/>
            <person name="Birren B."/>
        </authorList>
    </citation>
    <scope>NUCLEOTIDE SEQUENCE [LARGE SCALE GENOMIC DNA]</scope>
    <source>
        <strain evidence="7">APO3</strain>
    </source>
</reference>
<dbReference type="VEuPathDB" id="FungiDB:H257_00014"/>
<dbReference type="Gene3D" id="1.10.238.10">
    <property type="entry name" value="EF-hand"/>
    <property type="match status" value="2"/>
</dbReference>
<dbReference type="OrthoDB" id="26525at2759"/>
<dbReference type="EMBL" id="KI913114">
    <property type="protein sequence ID" value="ETV88377.1"/>
    <property type="molecule type" value="Genomic_DNA"/>
</dbReference>
<feature type="domain" description="EF-hand" evidence="6">
    <location>
        <begin position="1281"/>
        <end position="1316"/>
    </location>
</feature>
<keyword evidence="1 4" id="KW-0853">WD repeat</keyword>
<keyword evidence="2" id="KW-0677">Repeat</keyword>
<feature type="domain" description="EF-hand" evidence="6">
    <location>
        <begin position="1344"/>
        <end position="1379"/>
    </location>
</feature>
<dbReference type="InterPro" id="IPR002048">
    <property type="entry name" value="EF_hand_dom"/>
</dbReference>
<dbReference type="GO" id="GO:0005509">
    <property type="term" value="F:calcium ion binding"/>
    <property type="evidence" value="ECO:0007669"/>
    <property type="project" value="InterPro"/>
</dbReference>
<evidence type="ECO:0000259" key="6">
    <source>
        <dbReference type="PROSITE" id="PS50222"/>
    </source>
</evidence>
<proteinExistence type="predicted"/>
<dbReference type="PROSITE" id="PS00018">
    <property type="entry name" value="EF_HAND_1"/>
    <property type="match status" value="3"/>
</dbReference>
<evidence type="ECO:0000256" key="4">
    <source>
        <dbReference type="PROSITE-ProRule" id="PRU00221"/>
    </source>
</evidence>
<dbReference type="GeneID" id="20802010"/>
<dbReference type="InterPro" id="IPR018247">
    <property type="entry name" value="EF_Hand_1_Ca_BS"/>
</dbReference>
<protein>
    <recommendedName>
        <fullName evidence="6">EF-hand domain-containing protein</fullName>
    </recommendedName>
</protein>
<dbReference type="PANTHER" id="PTHR44324:SF4">
    <property type="entry name" value="WD40 REPEAT DOMAIN 95"/>
    <property type="match status" value="1"/>
</dbReference>
<dbReference type="SMART" id="SM00054">
    <property type="entry name" value="EFh"/>
    <property type="match status" value="5"/>
</dbReference>
<dbReference type="PROSITE" id="PS50082">
    <property type="entry name" value="WD_REPEATS_2"/>
    <property type="match status" value="2"/>
</dbReference>
<dbReference type="Pfam" id="PF00400">
    <property type="entry name" value="WD40"/>
    <property type="match status" value="1"/>
</dbReference>
<organism evidence="7">
    <name type="scientific">Aphanomyces astaci</name>
    <name type="common">Crayfish plague agent</name>
    <dbReference type="NCBI Taxonomy" id="112090"/>
    <lineage>
        <taxon>Eukaryota</taxon>
        <taxon>Sar</taxon>
        <taxon>Stramenopiles</taxon>
        <taxon>Oomycota</taxon>
        <taxon>Saprolegniomycetes</taxon>
        <taxon>Saprolegniales</taxon>
        <taxon>Verrucalvaceae</taxon>
        <taxon>Aphanomyces</taxon>
    </lineage>
</organism>
<dbReference type="InterPro" id="IPR011992">
    <property type="entry name" value="EF-hand-dom_pair"/>
</dbReference>
<dbReference type="PROSITE" id="PS00678">
    <property type="entry name" value="WD_REPEATS_1"/>
    <property type="match status" value="2"/>
</dbReference>
<sequence length="1426" mass="158674">MDLMMRLKGGQAFKAISDEFHAREQMLGQDGLPLADFVEIMLKGLPKAKSGADAYDTISGLIDLFNDIDINGDGTLELSEFTSYCVDAGMVATRVKVAPLKYQYIKNKEFVDRTTEGSGIEKIKWCPVLKRALVVETKANSVKIYTSDFKQFHQVFATSVNLPSAQVADLDDFSRQTAFTTDADLLVQDAEFITQCKLLVIATSNLTLAFYDVDHYSCAMETQTTVSQTMLRWCGGASVLATTGNNHVVSLWRVAADKVCLVKTLAAHHDVVLDVLPIREYDVILTCDIKRHIYMWDIQDFRSRGHLVGHTHGVRQMVFSSVNDMLLTAGFDFDAFGWDVSSKQVVMTLSGHRAPLVGIQLARFHTERAVTADVDGHFKVWNIHRLNGSSAQLLETISNVTRFCPRSFVTLSPRRDIVAGSSVLHMFESIKIQKHDEIPLRAFYHHGSNLFIGVTETCVNLWDGTTGALLEEFTGLTKSQFLLCCQDALNRKLIVATEDGQVEVYNCTNLARVRKSTGNIGRIAAIQYDSINKLIVVSTFPSTRDRDDDEYGTGGIYVFDDSTIGECDLLRSLTNVPVETSSFSYNASLVATVASDAAVHLWDFETLQLRCVCTHPTSLGLHVVAFWDPYPVLVAADNAGNVLFFPTASSQSSRPDGGVLHCLANAHVAATQGEASEECSVVTTLNCHYDDDAGTHMLVTGDERGVISIWSLNDMLGRLQLAAIPDTQLKSLRRGYHSRGKFHRVYEPDKTKTFLTSSRPHPRTTSARTTQPPSCQPCDIRRMYSWVAHTDSIHSIQLCEHPNLILSTSFDATIFLWDWKGTNLGSLTNFEHNIVVAQPPWKFAKENQKRERERRDVVEELMKKMDLSPDERKLQDIQRRKSRRPVAGHAINPVLQDLMDDNTRLQHAPPPPHKSRKRMDPAAAHANGRQLSLVQVGPLIAHRAMARSASPATDDSPNSEDTIDMDTKVELKSGVQSLHARLEMHQNHENLVQTSTRMYVNYMGIQHDKSHKSSRVRCGKLRDVDVHPSPFLREKLGAADVVTMNHSVFTQRPNTAPALKATSHCLPPCMSKHRHPPGASARDAGKVPKSTKSMSALLHLDDDPPAAAGVSPSASTGKLKKINDIILCATTCAESEDGGDKTGMVFLCNQQQELRQRMAATQIKHDQLVAPHATRGTKREANHLRTTQQLVEKQKRASRYLAQKKRHASAKIGSVLRHTSMMMMPTSHEAATVVNLQPRFGMYSIKEVMVIIRLFWSLDVDCSGTVSESELMGCQQYFEKLGITDMSTMFRSLDSDGTGEVSLGDLLKICFLYASATDIKDMLTLEKLGRAPAMLATDAPLTPEQIADMHAIFEVFDRDHSGTVSLDEVLDAVQCKQDNSYDPPALSMDEIRKIYQAKDRHGKKELDFSDFMALLQGVYYSNNRNK</sequence>
<dbReference type="InterPro" id="IPR036322">
    <property type="entry name" value="WD40_repeat_dom_sf"/>
</dbReference>
<feature type="repeat" description="WD" evidence="4">
    <location>
        <begin position="307"/>
        <end position="348"/>
    </location>
</feature>
<dbReference type="InterPro" id="IPR015943">
    <property type="entry name" value="WD40/YVTN_repeat-like_dom_sf"/>
</dbReference>
<dbReference type="SUPFAM" id="SSF47473">
    <property type="entry name" value="EF-hand"/>
    <property type="match status" value="1"/>
</dbReference>
<feature type="compositionally biased region" description="Basic and acidic residues" evidence="5">
    <location>
        <begin position="869"/>
        <end position="879"/>
    </location>
</feature>
<feature type="region of interest" description="Disordered" evidence="5">
    <location>
        <begin position="1070"/>
        <end position="1092"/>
    </location>
</feature>
<evidence type="ECO:0000313" key="7">
    <source>
        <dbReference type="EMBL" id="ETV88377.1"/>
    </source>
</evidence>
<evidence type="ECO:0000256" key="1">
    <source>
        <dbReference type="ARBA" id="ARBA00022574"/>
    </source>
</evidence>
<feature type="region of interest" description="Disordered" evidence="5">
    <location>
        <begin position="869"/>
        <end position="926"/>
    </location>
</feature>
<feature type="region of interest" description="Disordered" evidence="5">
    <location>
        <begin position="944"/>
        <end position="963"/>
    </location>
</feature>
<evidence type="ECO:0000256" key="3">
    <source>
        <dbReference type="ARBA" id="ARBA00022837"/>
    </source>
</evidence>